<sequence>MPPRPLYRTTSVSAVNRASKYEADINRSFKDFARHYNCVINPTRGYSPQDKALVENAVHLVYQRIYYPLREMTFFSLEDLNREISRLLERYNNLLFQRKESSRTELFQCVERQYLKPLPTVPYELKDYKRAKVQKMG</sequence>
<dbReference type="PANTHER" id="PTHR35004:SF8">
    <property type="entry name" value="TRANSPOSASE RV3428C-RELATED"/>
    <property type="match status" value="1"/>
</dbReference>
<dbReference type="SUPFAM" id="SSF53098">
    <property type="entry name" value="Ribonuclease H-like"/>
    <property type="match status" value="1"/>
</dbReference>
<keyword evidence="2" id="KW-1185">Reference proteome</keyword>
<comment type="caution">
    <text evidence="1">The sequence shown here is derived from an EMBL/GenBank/DDBJ whole genome shotgun (WGS) entry which is preliminary data.</text>
</comment>
<accession>A0A5S5CRN5</accession>
<dbReference type="EMBL" id="VNHX01000053">
    <property type="protein sequence ID" value="TYP86363.1"/>
    <property type="molecule type" value="Genomic_DNA"/>
</dbReference>
<name>A0A5S5CRN5_9SPHI</name>
<evidence type="ECO:0000313" key="1">
    <source>
        <dbReference type="EMBL" id="TYP86363.1"/>
    </source>
</evidence>
<dbReference type="Gene3D" id="3.30.420.10">
    <property type="entry name" value="Ribonuclease H-like superfamily/Ribonuclease H"/>
    <property type="match status" value="1"/>
</dbReference>
<gene>
    <name evidence="1" type="ORF">BC792_1532</name>
</gene>
<proteinExistence type="predicted"/>
<dbReference type="AlphaFoldDB" id="A0A5S5CRN5"/>
<dbReference type="InterPro" id="IPR012337">
    <property type="entry name" value="RNaseH-like_sf"/>
</dbReference>
<dbReference type="Proteomes" id="UP000325105">
    <property type="component" value="Unassembled WGS sequence"/>
</dbReference>
<evidence type="ECO:0000313" key="2">
    <source>
        <dbReference type="Proteomes" id="UP000325105"/>
    </source>
</evidence>
<dbReference type="PANTHER" id="PTHR35004">
    <property type="entry name" value="TRANSPOSASE RV3428C-RELATED"/>
    <property type="match status" value="1"/>
</dbReference>
<protein>
    <recommendedName>
        <fullName evidence="3">Integrase-like protein</fullName>
    </recommendedName>
</protein>
<reference evidence="1 2" key="1">
    <citation type="submission" date="2019-07" db="EMBL/GenBank/DDBJ databases">
        <title>Genomic Encyclopedia of Archaeal and Bacterial Type Strains, Phase II (KMG-II): from individual species to whole genera.</title>
        <authorList>
            <person name="Goeker M."/>
        </authorList>
    </citation>
    <scope>NUCLEOTIDE SEQUENCE [LARGE SCALE GENOMIC DNA]</scope>
    <source>
        <strain evidence="1 2">DSM 18850</strain>
    </source>
</reference>
<evidence type="ECO:0008006" key="3">
    <source>
        <dbReference type="Google" id="ProtNLM"/>
    </source>
</evidence>
<dbReference type="InterPro" id="IPR036397">
    <property type="entry name" value="RNaseH_sf"/>
</dbReference>
<feature type="non-terminal residue" evidence="1">
    <location>
        <position position="137"/>
    </location>
</feature>
<dbReference type="GO" id="GO:0003676">
    <property type="term" value="F:nucleic acid binding"/>
    <property type="evidence" value="ECO:0007669"/>
    <property type="project" value="InterPro"/>
</dbReference>
<organism evidence="1 2">
    <name type="scientific">Sphingobacterium allocomposti</name>
    <dbReference type="NCBI Taxonomy" id="415956"/>
    <lineage>
        <taxon>Bacteria</taxon>
        <taxon>Pseudomonadati</taxon>
        <taxon>Bacteroidota</taxon>
        <taxon>Sphingobacteriia</taxon>
        <taxon>Sphingobacteriales</taxon>
        <taxon>Sphingobacteriaceae</taxon>
        <taxon>Sphingobacterium</taxon>
    </lineage>
</organism>